<dbReference type="Proteomes" id="UP000021053">
    <property type="component" value="Unassembled WGS sequence"/>
</dbReference>
<organism evidence="4 5">
    <name type="scientific">Cryptosporangium arvum DSM 44712</name>
    <dbReference type="NCBI Taxonomy" id="927661"/>
    <lineage>
        <taxon>Bacteria</taxon>
        <taxon>Bacillati</taxon>
        <taxon>Actinomycetota</taxon>
        <taxon>Actinomycetes</taxon>
        <taxon>Cryptosporangiales</taxon>
        <taxon>Cryptosporangiaceae</taxon>
        <taxon>Cryptosporangium</taxon>
    </lineage>
</organism>
<dbReference type="OrthoDB" id="9765330at2"/>
<dbReference type="Gene3D" id="3.40.50.2000">
    <property type="entry name" value="Glycogen Phosphorylase B"/>
    <property type="match status" value="2"/>
</dbReference>
<dbReference type="Pfam" id="PF13439">
    <property type="entry name" value="Glyco_transf_4"/>
    <property type="match status" value="1"/>
</dbReference>
<dbReference type="Pfam" id="PF13692">
    <property type="entry name" value="Glyco_trans_1_4"/>
    <property type="match status" value="1"/>
</dbReference>
<dbReference type="GO" id="GO:0016757">
    <property type="term" value="F:glycosyltransferase activity"/>
    <property type="evidence" value="ECO:0007669"/>
    <property type="project" value="UniProtKB-KW"/>
</dbReference>
<evidence type="ECO:0000256" key="2">
    <source>
        <dbReference type="ARBA" id="ARBA00022679"/>
    </source>
</evidence>
<dbReference type="EMBL" id="JFBT01000001">
    <property type="protein sequence ID" value="EXG79227.1"/>
    <property type="molecule type" value="Genomic_DNA"/>
</dbReference>
<keyword evidence="5" id="KW-1185">Reference proteome</keyword>
<evidence type="ECO:0000259" key="3">
    <source>
        <dbReference type="Pfam" id="PF13439"/>
    </source>
</evidence>
<proteinExistence type="predicted"/>
<dbReference type="SUPFAM" id="SSF53756">
    <property type="entry name" value="UDP-Glycosyltransferase/glycogen phosphorylase"/>
    <property type="match status" value="1"/>
</dbReference>
<keyword evidence="2 4" id="KW-0808">Transferase</keyword>
<reference evidence="4 5" key="1">
    <citation type="submission" date="2013-07" db="EMBL/GenBank/DDBJ databases">
        <authorList>
            <consortium name="DOE Joint Genome Institute"/>
            <person name="Eisen J."/>
            <person name="Huntemann M."/>
            <person name="Han J."/>
            <person name="Chen A."/>
            <person name="Kyrpides N."/>
            <person name="Mavromatis K."/>
            <person name="Markowitz V."/>
            <person name="Palaniappan K."/>
            <person name="Ivanova N."/>
            <person name="Schaumberg A."/>
            <person name="Pati A."/>
            <person name="Liolios K."/>
            <person name="Nordberg H.P."/>
            <person name="Cantor M.N."/>
            <person name="Hua S.X."/>
            <person name="Woyke T."/>
        </authorList>
    </citation>
    <scope>NUCLEOTIDE SEQUENCE [LARGE SCALE GENOMIC DNA]</scope>
    <source>
        <strain evidence="4 5">DSM 44712</strain>
    </source>
</reference>
<dbReference type="PATRIC" id="fig|927661.3.peg.245"/>
<dbReference type="RefSeq" id="WP_035847745.1">
    <property type="nucleotide sequence ID" value="NZ_KK073874.1"/>
</dbReference>
<dbReference type="PANTHER" id="PTHR12526:SF572">
    <property type="entry name" value="BLL5144 PROTEIN"/>
    <property type="match status" value="1"/>
</dbReference>
<gene>
    <name evidence="4" type="ORF">CryarDRAFT_0256</name>
</gene>
<keyword evidence="1" id="KW-0328">Glycosyltransferase</keyword>
<sequence length="374" mass="40703">MTVRYSFVSTYPPTQCGLATFTASLRAAIPADDAEHRVIRLTDEPRDDSPSEVVADLVAGDPASLRRAAGEINLTDVTIVQHEYGIYGGPDGEEVLALLDAIRVPRILVLHTVPITPTWRQQWVLQSVLDRSETVVLLTDAARDRLASQYQIPPSKLHVIPHGAHQVGPVPTGPRPGRPIILTWGLLGPGKGIEWGIDAMRELRDLDQPPLYLVAGQTHPKVLAHEGEAYRDRLEARVRRNGLKEYVHFDSRYHDTASLSRLITSAEVVLLPYDSPDQITSGVLTEAVAAFLPVVATPFPHAVELLSTGAGQVVPHRDSVAIAAALRVVLTQGAAASRMREAAARTAPTLHWPTVATRYRRLVAETLLPSSLIG</sequence>
<evidence type="ECO:0000256" key="1">
    <source>
        <dbReference type="ARBA" id="ARBA00022676"/>
    </source>
</evidence>
<dbReference type="InterPro" id="IPR028098">
    <property type="entry name" value="Glyco_trans_4-like_N"/>
</dbReference>
<evidence type="ECO:0000313" key="4">
    <source>
        <dbReference type="EMBL" id="EXG79227.1"/>
    </source>
</evidence>
<accession>A0A010ZPU1</accession>
<comment type="caution">
    <text evidence="4">The sequence shown here is derived from an EMBL/GenBank/DDBJ whole genome shotgun (WGS) entry which is preliminary data.</text>
</comment>
<name>A0A010ZPU1_9ACTN</name>
<dbReference type="HOGENOM" id="CLU_009583_14_4_11"/>
<evidence type="ECO:0000313" key="5">
    <source>
        <dbReference type="Proteomes" id="UP000021053"/>
    </source>
</evidence>
<protein>
    <submittedName>
        <fullName evidence="4">Glycosyltransferase</fullName>
    </submittedName>
</protein>
<dbReference type="PANTHER" id="PTHR12526">
    <property type="entry name" value="GLYCOSYLTRANSFERASE"/>
    <property type="match status" value="1"/>
</dbReference>
<dbReference type="AlphaFoldDB" id="A0A010ZPU1"/>
<feature type="domain" description="Glycosyltransferase subfamily 4-like N-terminal" evidence="3">
    <location>
        <begin position="17"/>
        <end position="163"/>
    </location>
</feature>